<sequence>MDRQTYNIGLLLSSPVHVDLAAAFFDQIHENYSSASLSVTYSTGRVGEHNVVVVAANESPASKTRNTQEILDDLLKRFPSVRACFLASVDAVASQRGRCVVGDVVVGIRPNRRNGVIHFDAKKSTLQRRLVATREMKHVPGVVAAAVEELLDWKKQDYWQRDSVNGSIRPQFKSFRGVIASSSTRLTDDGLVDRIKTENDVLCYEIAAAHFRNESLVVVAGIARQTGSSQILPSGSVCENVLAYLNSLILRVHTDKVAQEPTLLSLHEFEHFDLERPGFRLLRLERGSRNTPIHCRLIQAYLPQQEEEAASERTTHTNQDIIAYDALSYCWGDSTRLCQPIHVDGKILFVTEKLLEALNYLRRDYEDRILWVDAICIDQSNVQERGHQVGWMGNLYAHADRVLCWLGHVQHNVVHLFSLLDTFRRRVPQEAWTEWPLNDKRWSQLWISTQSEHKLPGCDSSTLIAYLMANEWFRRVWILQEVRNAYKASIGCTAGWIDAKVFAISISLTGIKLDNQIEALMSFLPGPTRKFSQWVQEPNICTLLWKFRESQASDPRDRFYALLGLASDMKIKDKEIVADYTKTEESLVEEVVAYIFGDPVRRHSCTPTKMAQLQKMIPKLSAIAVERIVFSGAGPAEVENLVQKQNSTVWLSRATINHAWCTQLGLLDYFRFSPVFREVPDGRDTAAWPDWGAGEETDPVDGYLEYFMRESSIHDIISWDDTKILIDNDVDIVRLASRPIRQSRHIGITEELIDHAAHQGPESFELLLSSRGAEVRITENAAQTLRYCGADVVQMVLRHPKVEIAEAVTIEAVRQGLETTRALLDKRGNEIQITEKVIKEAAICSRSSSKMARLLLSEKANVIITSNLLAAVDWWFSRKAVEFLIKQKGLRIEVTSQVLQAIRWTKGAFGMIEEVLGSTVRATEDLVNLLAWAYEEKFMRILFDRQVGVITVTEETVRCAAHNRVGGDMLELLLNQQSWGYNITEEVIIAAAGNPDFGERMIRLLLIQRWNEVVVTERVIAAAKRNEDVSEGEAIIELLHSRQRQDRGILSQG</sequence>
<dbReference type="InterPro" id="IPR035994">
    <property type="entry name" value="Nucleoside_phosphorylase_sf"/>
</dbReference>
<evidence type="ECO:0000313" key="2">
    <source>
        <dbReference type="EMBL" id="KXH48803.1"/>
    </source>
</evidence>
<reference evidence="2 3" key="1">
    <citation type="submission" date="2014-02" db="EMBL/GenBank/DDBJ databases">
        <title>The genome sequence of Colletotrichum simmondsii CBS122122.</title>
        <authorList>
            <person name="Baroncelli R."/>
            <person name="Thon M.R."/>
        </authorList>
    </citation>
    <scope>NUCLEOTIDE SEQUENCE [LARGE SCALE GENOMIC DNA]</scope>
    <source>
        <strain evidence="2 3">CBS122122</strain>
    </source>
</reference>
<feature type="domain" description="Heterokaryon incompatibility" evidence="1">
    <location>
        <begin position="324"/>
        <end position="481"/>
    </location>
</feature>
<dbReference type="InterPro" id="IPR055530">
    <property type="entry name" value="DUF7104"/>
</dbReference>
<dbReference type="Pfam" id="PF06985">
    <property type="entry name" value="HET"/>
    <property type="match status" value="1"/>
</dbReference>
<proteinExistence type="predicted"/>
<protein>
    <recommendedName>
        <fullName evidence="1">Heterokaryon incompatibility domain-containing protein</fullName>
    </recommendedName>
</protein>
<organism evidence="2 3">
    <name type="scientific">Colletotrichum simmondsii</name>
    <dbReference type="NCBI Taxonomy" id="703756"/>
    <lineage>
        <taxon>Eukaryota</taxon>
        <taxon>Fungi</taxon>
        <taxon>Dikarya</taxon>
        <taxon>Ascomycota</taxon>
        <taxon>Pezizomycotina</taxon>
        <taxon>Sordariomycetes</taxon>
        <taxon>Hypocreomycetidae</taxon>
        <taxon>Glomerellales</taxon>
        <taxon>Glomerellaceae</taxon>
        <taxon>Colletotrichum</taxon>
        <taxon>Colletotrichum acutatum species complex</taxon>
    </lineage>
</organism>
<dbReference type="PANTHER" id="PTHR24148">
    <property type="entry name" value="ANKYRIN REPEAT DOMAIN-CONTAINING PROTEIN 39 HOMOLOG-RELATED"/>
    <property type="match status" value="1"/>
</dbReference>
<gene>
    <name evidence="2" type="ORF">CSIM01_13689</name>
</gene>
<dbReference type="EMBL" id="JFBX01000125">
    <property type="protein sequence ID" value="KXH48803.1"/>
    <property type="molecule type" value="Genomic_DNA"/>
</dbReference>
<dbReference type="Gene3D" id="3.40.50.1580">
    <property type="entry name" value="Nucleoside phosphorylase domain"/>
    <property type="match status" value="1"/>
</dbReference>
<name>A0A135TKR8_9PEZI</name>
<dbReference type="OrthoDB" id="194358at2759"/>
<comment type="caution">
    <text evidence="2">The sequence shown here is derived from an EMBL/GenBank/DDBJ whole genome shotgun (WGS) entry which is preliminary data.</text>
</comment>
<evidence type="ECO:0000259" key="1">
    <source>
        <dbReference type="Pfam" id="PF06985"/>
    </source>
</evidence>
<dbReference type="InterPro" id="IPR010730">
    <property type="entry name" value="HET"/>
</dbReference>
<keyword evidence="3" id="KW-1185">Reference proteome</keyword>
<dbReference type="PANTHER" id="PTHR24148:SF64">
    <property type="entry name" value="HETEROKARYON INCOMPATIBILITY DOMAIN-CONTAINING PROTEIN"/>
    <property type="match status" value="1"/>
</dbReference>
<dbReference type="Pfam" id="PF23397">
    <property type="entry name" value="DUF7104"/>
    <property type="match status" value="5"/>
</dbReference>
<dbReference type="AlphaFoldDB" id="A0A135TKR8"/>
<accession>A0A135TKR8</accession>
<evidence type="ECO:0000313" key="3">
    <source>
        <dbReference type="Proteomes" id="UP000070328"/>
    </source>
</evidence>
<dbReference type="Proteomes" id="UP000070328">
    <property type="component" value="Unassembled WGS sequence"/>
</dbReference>
<dbReference type="InterPro" id="IPR052895">
    <property type="entry name" value="HetReg/Transcr_Mod"/>
</dbReference>
<dbReference type="GO" id="GO:0009116">
    <property type="term" value="P:nucleoside metabolic process"/>
    <property type="evidence" value="ECO:0007669"/>
    <property type="project" value="InterPro"/>
</dbReference>
<dbReference type="SUPFAM" id="SSF53167">
    <property type="entry name" value="Purine and uridine phosphorylases"/>
    <property type="match status" value="1"/>
</dbReference>
<dbReference type="GO" id="GO:0003824">
    <property type="term" value="F:catalytic activity"/>
    <property type="evidence" value="ECO:0007669"/>
    <property type="project" value="InterPro"/>
</dbReference>